<dbReference type="EMBL" id="CP041616">
    <property type="protein sequence ID" value="QDO87243.1"/>
    <property type="molecule type" value="Genomic_DNA"/>
</dbReference>
<evidence type="ECO:0000313" key="2">
    <source>
        <dbReference type="Proteomes" id="UP000315395"/>
    </source>
</evidence>
<organism evidence="1 2">
    <name type="scientific">Ornithinimicrobium ciconiae</name>
    <dbReference type="NCBI Taxonomy" id="2594265"/>
    <lineage>
        <taxon>Bacteria</taxon>
        <taxon>Bacillati</taxon>
        <taxon>Actinomycetota</taxon>
        <taxon>Actinomycetes</taxon>
        <taxon>Micrococcales</taxon>
        <taxon>Ornithinimicrobiaceae</taxon>
        <taxon>Ornithinimicrobium</taxon>
    </lineage>
</organism>
<protein>
    <submittedName>
        <fullName evidence="1">DUF4262 domain-containing protein</fullName>
    </submittedName>
</protein>
<dbReference type="RefSeq" id="WP_143781901.1">
    <property type="nucleotide sequence ID" value="NZ_CP041616.1"/>
</dbReference>
<dbReference type="OrthoDB" id="511192at2"/>
<dbReference type="AlphaFoldDB" id="A0A516G6V0"/>
<reference evidence="1 2" key="1">
    <citation type="submission" date="2019-07" db="EMBL/GenBank/DDBJ databases">
        <title>complete genome sequencing of Ornithinimicrobium sp. H23M54.</title>
        <authorList>
            <person name="Bae J.-W."/>
            <person name="Lee S.-Y."/>
        </authorList>
    </citation>
    <scope>NUCLEOTIDE SEQUENCE [LARGE SCALE GENOMIC DNA]</scope>
    <source>
        <strain evidence="1 2">H23M54</strain>
    </source>
</reference>
<dbReference type="Pfam" id="PF14081">
    <property type="entry name" value="DUF4262"/>
    <property type="match status" value="1"/>
</dbReference>
<gene>
    <name evidence="1" type="ORF">FNH13_01945</name>
</gene>
<evidence type="ECO:0000313" key="1">
    <source>
        <dbReference type="EMBL" id="QDO87243.1"/>
    </source>
</evidence>
<dbReference type="KEGG" id="orz:FNH13_01945"/>
<name>A0A516G6V0_9MICO</name>
<dbReference type="Proteomes" id="UP000315395">
    <property type="component" value="Chromosome"/>
</dbReference>
<proteinExistence type="predicted"/>
<sequence>MDISAAMRAFEDRQRSMITDHIRSHGVHLVYVAPAGECDCCREVGEAAPDAGDQVADLLGRAQELPPRLDQPFCYTIGLFGIGHPELVVLGLPQDASMTVLNAAAHQVSGHRQDLVPGQVVPQLEPHLLVEEIPNPGMIVFQANNYYKRPLQASVPAYQLTWSDPAGRFPWDEGRQGGPWIQARPGDYRA</sequence>
<keyword evidence="2" id="KW-1185">Reference proteome</keyword>
<dbReference type="InterPro" id="IPR025358">
    <property type="entry name" value="DUF4262"/>
</dbReference>
<accession>A0A516G6V0</accession>